<comment type="caution">
    <text evidence="1">The sequence shown here is derived from an EMBL/GenBank/DDBJ whole genome shotgun (WGS) entry which is preliminary data.</text>
</comment>
<evidence type="ECO:0008006" key="3">
    <source>
        <dbReference type="Google" id="ProtNLM"/>
    </source>
</evidence>
<name>A0ABR5PT62_9LACO</name>
<accession>A0ABR5PT62</accession>
<reference evidence="1 2" key="1">
    <citation type="journal article" date="2015" name="Genome Announc.">
        <title>Expanding the biotechnology potential of lactobacilli through comparative genomics of 213 strains and associated genera.</title>
        <authorList>
            <person name="Sun Z."/>
            <person name="Harris H.M."/>
            <person name="McCann A."/>
            <person name="Guo C."/>
            <person name="Argimon S."/>
            <person name="Zhang W."/>
            <person name="Yang X."/>
            <person name="Jeffery I.B."/>
            <person name="Cooney J.C."/>
            <person name="Kagawa T.F."/>
            <person name="Liu W."/>
            <person name="Song Y."/>
            <person name="Salvetti E."/>
            <person name="Wrobel A."/>
            <person name="Rasinkangas P."/>
            <person name="Parkhill J."/>
            <person name="Rea M.C."/>
            <person name="O'Sullivan O."/>
            <person name="Ritari J."/>
            <person name="Douillard F.P."/>
            <person name="Paul Ross R."/>
            <person name="Yang R."/>
            <person name="Briner A.E."/>
            <person name="Felis G.E."/>
            <person name="de Vos W.M."/>
            <person name="Barrangou R."/>
            <person name="Klaenhammer T.R."/>
            <person name="Caufield P.W."/>
            <person name="Cui Y."/>
            <person name="Zhang H."/>
            <person name="O'Toole P.W."/>
        </authorList>
    </citation>
    <scope>NUCLEOTIDE SEQUENCE [LARGE SCALE GENOMIC DNA]</scope>
    <source>
        <strain evidence="1 2">DSM 23908</strain>
    </source>
</reference>
<protein>
    <recommendedName>
        <fullName evidence="3">SCP domain-containing protein</fullName>
    </recommendedName>
</protein>
<dbReference type="EMBL" id="AYZO01000066">
    <property type="protein sequence ID" value="KRN08833.1"/>
    <property type="molecule type" value="Genomic_DNA"/>
</dbReference>
<dbReference type="Proteomes" id="UP000051521">
    <property type="component" value="Unassembled WGS sequence"/>
</dbReference>
<evidence type="ECO:0000313" key="2">
    <source>
        <dbReference type="Proteomes" id="UP000051521"/>
    </source>
</evidence>
<keyword evidence="2" id="KW-1185">Reference proteome</keyword>
<sequence>MGSSEVQAAKYSAKEAKQVEQFKDAYRQLDRSTIYDQTNIYYDSPHFGKTFNPGRLRDAYTTTSMAYVNYYRSLFALPREHNFEIDNVNAQLGAVALASVNAEPTLAAHGLISYRRPKYFPRNEWSKAENATLGNINFLDSTTGATAGEIVTDLLQDRNNLAGSGDTGHRALLLSARATHMGIGASYGQNNGRLYSVQNGVFADDILRKPAAKAVPYPAKGLFPYELLDSTTPWSIYLVGQTITTTPKIYITDLTSHRKTVATSVRNYGKLYYGFGYSAALTFRPSKSLKIINTHKYQVKVGKYYTYTFRLFRQAAQ</sequence>
<proteinExistence type="predicted"/>
<organism evidence="1 2">
    <name type="scientific">Lactobacillus gigeriorum DSM 23908 = CRBIP 24.85</name>
    <dbReference type="NCBI Taxonomy" id="1423751"/>
    <lineage>
        <taxon>Bacteria</taxon>
        <taxon>Bacillati</taxon>
        <taxon>Bacillota</taxon>
        <taxon>Bacilli</taxon>
        <taxon>Lactobacillales</taxon>
        <taxon>Lactobacillaceae</taxon>
        <taxon>Lactobacillus</taxon>
    </lineage>
</organism>
<evidence type="ECO:0000313" key="1">
    <source>
        <dbReference type="EMBL" id="KRN08833.1"/>
    </source>
</evidence>
<gene>
    <name evidence="1" type="ORF">FC38_GL001659</name>
</gene>